<gene>
    <name evidence="7" type="primary">sigK</name>
    <name evidence="7" type="ORF">GCM10023198_58270</name>
</gene>
<evidence type="ECO:0000313" key="8">
    <source>
        <dbReference type="Proteomes" id="UP001500843"/>
    </source>
</evidence>
<keyword evidence="2" id="KW-0805">Transcription regulation</keyword>
<comment type="caution">
    <text evidence="7">The sequence shown here is derived from an EMBL/GenBank/DDBJ whole genome shotgun (WGS) entry which is preliminary data.</text>
</comment>
<accession>A0ABP8YCR2</accession>
<keyword evidence="4" id="KW-0804">Transcription</keyword>
<dbReference type="EMBL" id="BAABHM010000038">
    <property type="protein sequence ID" value="GAA4725544.1"/>
    <property type="molecule type" value="Genomic_DNA"/>
</dbReference>
<dbReference type="InterPro" id="IPR013249">
    <property type="entry name" value="RNA_pol_sigma70_r4_t2"/>
</dbReference>
<dbReference type="NCBIfam" id="TIGR02937">
    <property type="entry name" value="sigma70-ECF"/>
    <property type="match status" value="1"/>
</dbReference>
<dbReference type="Gene3D" id="1.10.1740.10">
    <property type="match status" value="1"/>
</dbReference>
<dbReference type="CDD" id="cd06171">
    <property type="entry name" value="Sigma70_r4"/>
    <property type="match status" value="1"/>
</dbReference>
<keyword evidence="3" id="KW-0731">Sigma factor</keyword>
<feature type="domain" description="RNA polymerase sigma-70 region 2" evidence="5">
    <location>
        <begin position="33"/>
        <end position="99"/>
    </location>
</feature>
<evidence type="ECO:0000256" key="4">
    <source>
        <dbReference type="ARBA" id="ARBA00023163"/>
    </source>
</evidence>
<feature type="domain" description="RNA polymerase sigma factor 70 region 4 type 2" evidence="6">
    <location>
        <begin position="132"/>
        <end position="184"/>
    </location>
</feature>
<dbReference type="Pfam" id="PF04542">
    <property type="entry name" value="Sigma70_r2"/>
    <property type="match status" value="1"/>
</dbReference>
<proteinExistence type="inferred from homology"/>
<dbReference type="PANTHER" id="PTHR43133">
    <property type="entry name" value="RNA POLYMERASE ECF-TYPE SIGMA FACTO"/>
    <property type="match status" value="1"/>
</dbReference>
<evidence type="ECO:0000259" key="5">
    <source>
        <dbReference type="Pfam" id="PF04542"/>
    </source>
</evidence>
<dbReference type="InterPro" id="IPR014284">
    <property type="entry name" value="RNA_pol_sigma-70_dom"/>
</dbReference>
<evidence type="ECO:0000313" key="7">
    <source>
        <dbReference type="EMBL" id="GAA4725544.1"/>
    </source>
</evidence>
<sequence>MNNASRSSSASGSAGPALVACVGADPATFGPVYDALAPVAFGVSLGVVSNADRAAEVTRDVMMEVWQTAALYDPAHASARTWVATIARRRACDHVRAERSGRDPGLRDLAVDAGAVATPDDARDVDAGVKDEALRRHLDSLAPDQREAITVACCRGLTYREVADHLGVEPLTVKTRIRDGLECLCGHRGRPRA</sequence>
<reference evidence="8" key="1">
    <citation type="journal article" date="2019" name="Int. J. Syst. Evol. Microbiol.">
        <title>The Global Catalogue of Microorganisms (GCM) 10K type strain sequencing project: providing services to taxonomists for standard genome sequencing and annotation.</title>
        <authorList>
            <consortium name="The Broad Institute Genomics Platform"/>
            <consortium name="The Broad Institute Genome Sequencing Center for Infectious Disease"/>
            <person name="Wu L."/>
            <person name="Ma J."/>
        </authorList>
    </citation>
    <scope>NUCLEOTIDE SEQUENCE [LARGE SCALE GENOMIC DNA]</scope>
    <source>
        <strain evidence="8">JCM 17975</strain>
    </source>
</reference>
<dbReference type="InterPro" id="IPR007627">
    <property type="entry name" value="RNA_pol_sigma70_r2"/>
</dbReference>
<keyword evidence="8" id="KW-1185">Reference proteome</keyword>
<dbReference type="PROSITE" id="PS51257">
    <property type="entry name" value="PROKAR_LIPOPROTEIN"/>
    <property type="match status" value="1"/>
</dbReference>
<protein>
    <submittedName>
        <fullName evidence="7">ECF RNA polymerase sigma factor SigK</fullName>
    </submittedName>
</protein>
<evidence type="ECO:0000256" key="3">
    <source>
        <dbReference type="ARBA" id="ARBA00023082"/>
    </source>
</evidence>
<evidence type="ECO:0000259" key="6">
    <source>
        <dbReference type="Pfam" id="PF08281"/>
    </source>
</evidence>
<comment type="similarity">
    <text evidence="1">Belongs to the sigma-70 factor family. ECF subfamily.</text>
</comment>
<organism evidence="7 8">
    <name type="scientific">Promicromonospora umidemergens</name>
    <dbReference type="NCBI Taxonomy" id="629679"/>
    <lineage>
        <taxon>Bacteria</taxon>
        <taxon>Bacillati</taxon>
        <taxon>Actinomycetota</taxon>
        <taxon>Actinomycetes</taxon>
        <taxon>Micrococcales</taxon>
        <taxon>Promicromonosporaceae</taxon>
        <taxon>Promicromonospora</taxon>
    </lineage>
</organism>
<dbReference type="InterPro" id="IPR013325">
    <property type="entry name" value="RNA_pol_sigma_r2"/>
</dbReference>
<dbReference type="SUPFAM" id="SSF88659">
    <property type="entry name" value="Sigma3 and sigma4 domains of RNA polymerase sigma factors"/>
    <property type="match status" value="1"/>
</dbReference>
<dbReference type="Proteomes" id="UP001500843">
    <property type="component" value="Unassembled WGS sequence"/>
</dbReference>
<dbReference type="InterPro" id="IPR039425">
    <property type="entry name" value="RNA_pol_sigma-70-like"/>
</dbReference>
<dbReference type="InterPro" id="IPR036388">
    <property type="entry name" value="WH-like_DNA-bd_sf"/>
</dbReference>
<dbReference type="Gene3D" id="1.10.10.10">
    <property type="entry name" value="Winged helix-like DNA-binding domain superfamily/Winged helix DNA-binding domain"/>
    <property type="match status" value="1"/>
</dbReference>
<dbReference type="InterPro" id="IPR013324">
    <property type="entry name" value="RNA_pol_sigma_r3/r4-like"/>
</dbReference>
<dbReference type="Pfam" id="PF08281">
    <property type="entry name" value="Sigma70_r4_2"/>
    <property type="match status" value="1"/>
</dbReference>
<evidence type="ECO:0000256" key="2">
    <source>
        <dbReference type="ARBA" id="ARBA00023015"/>
    </source>
</evidence>
<dbReference type="PANTHER" id="PTHR43133:SF66">
    <property type="entry name" value="ECF RNA POLYMERASE SIGMA FACTOR SIGK"/>
    <property type="match status" value="1"/>
</dbReference>
<dbReference type="SUPFAM" id="SSF88946">
    <property type="entry name" value="Sigma2 domain of RNA polymerase sigma factors"/>
    <property type="match status" value="1"/>
</dbReference>
<evidence type="ECO:0000256" key="1">
    <source>
        <dbReference type="ARBA" id="ARBA00010641"/>
    </source>
</evidence>
<dbReference type="RefSeq" id="WP_253868441.1">
    <property type="nucleotide sequence ID" value="NZ_BAABHM010000038.1"/>
</dbReference>
<name>A0ABP8YCR2_9MICO</name>